<name>A0AAD5S2H0_9FUNG</name>
<feature type="region of interest" description="Disordered" evidence="1">
    <location>
        <begin position="140"/>
        <end position="183"/>
    </location>
</feature>
<gene>
    <name evidence="2" type="ORF">HK097_003505</name>
</gene>
<proteinExistence type="predicted"/>
<comment type="caution">
    <text evidence="2">The sequence shown here is derived from an EMBL/GenBank/DDBJ whole genome shotgun (WGS) entry which is preliminary data.</text>
</comment>
<accession>A0AAD5S2H0</accession>
<evidence type="ECO:0000313" key="2">
    <source>
        <dbReference type="EMBL" id="KAJ3037465.1"/>
    </source>
</evidence>
<reference evidence="2" key="1">
    <citation type="submission" date="2020-05" db="EMBL/GenBank/DDBJ databases">
        <title>Phylogenomic resolution of chytrid fungi.</title>
        <authorList>
            <person name="Stajich J.E."/>
            <person name="Amses K."/>
            <person name="Simmons R."/>
            <person name="Seto K."/>
            <person name="Myers J."/>
            <person name="Bonds A."/>
            <person name="Quandt C.A."/>
            <person name="Barry K."/>
            <person name="Liu P."/>
            <person name="Grigoriev I."/>
            <person name="Longcore J.E."/>
            <person name="James T.Y."/>
        </authorList>
    </citation>
    <scope>NUCLEOTIDE SEQUENCE</scope>
    <source>
        <strain evidence="2">JEL0318</strain>
    </source>
</reference>
<organism evidence="2 3">
    <name type="scientific">Rhizophlyctis rosea</name>
    <dbReference type="NCBI Taxonomy" id="64517"/>
    <lineage>
        <taxon>Eukaryota</taxon>
        <taxon>Fungi</taxon>
        <taxon>Fungi incertae sedis</taxon>
        <taxon>Chytridiomycota</taxon>
        <taxon>Chytridiomycota incertae sedis</taxon>
        <taxon>Chytridiomycetes</taxon>
        <taxon>Rhizophlyctidales</taxon>
        <taxon>Rhizophlyctidaceae</taxon>
        <taxon>Rhizophlyctis</taxon>
    </lineage>
</organism>
<evidence type="ECO:0000256" key="1">
    <source>
        <dbReference type="SAM" id="MobiDB-lite"/>
    </source>
</evidence>
<feature type="region of interest" description="Disordered" evidence="1">
    <location>
        <begin position="1"/>
        <end position="20"/>
    </location>
</feature>
<feature type="region of interest" description="Disordered" evidence="1">
    <location>
        <begin position="262"/>
        <end position="290"/>
    </location>
</feature>
<evidence type="ECO:0000313" key="3">
    <source>
        <dbReference type="Proteomes" id="UP001212841"/>
    </source>
</evidence>
<dbReference type="Proteomes" id="UP001212841">
    <property type="component" value="Unassembled WGS sequence"/>
</dbReference>
<feature type="compositionally biased region" description="Basic and acidic residues" evidence="1">
    <location>
        <begin position="160"/>
        <end position="170"/>
    </location>
</feature>
<feature type="compositionally biased region" description="Basic residues" evidence="1">
    <location>
        <begin position="149"/>
        <end position="159"/>
    </location>
</feature>
<sequence>MQRTIPSPTKPSIRATLYKDDDPEDNIIISTEDVSKLDALLSNLLEVDRSTSVETQAETTEEPELNVFRLFPHTTPHHINLEPDDSHLFPKNPHQPSYTPAAELLLRQQLSSILLTPSQILSQSHLPISSPQTHLRRIFHIPSTPDHAPRKRRRRSQHQRRSDARRRESGVEEGGDDCNEHEEKGYWVGRGSSYGGGVTVPIGSKVVKKWNENGDVVTGGRVGKSPHKPVVKTGVVKPSVVQSSVVTPSVVKEVPVASTQALKQIPAAAPKPSSAGGPAKRAGGPAKRKK</sequence>
<protein>
    <submittedName>
        <fullName evidence="2">Uncharacterized protein</fullName>
    </submittedName>
</protein>
<dbReference type="EMBL" id="JADGJD010001828">
    <property type="protein sequence ID" value="KAJ3037465.1"/>
    <property type="molecule type" value="Genomic_DNA"/>
</dbReference>
<dbReference type="AlphaFoldDB" id="A0AAD5S2H0"/>
<feature type="compositionally biased region" description="Acidic residues" evidence="1">
    <location>
        <begin position="171"/>
        <end position="180"/>
    </location>
</feature>
<keyword evidence="3" id="KW-1185">Reference proteome</keyword>
<feature type="compositionally biased region" description="Low complexity" evidence="1">
    <location>
        <begin position="266"/>
        <end position="290"/>
    </location>
</feature>